<name>A0ABV2ZXI3_9ACTN</name>
<dbReference type="EMBL" id="JBEZVE010000039">
    <property type="protein sequence ID" value="MEU3787296.1"/>
    <property type="molecule type" value="Genomic_DNA"/>
</dbReference>
<evidence type="ECO:0000313" key="6">
    <source>
        <dbReference type="EMBL" id="MEU3787296.1"/>
    </source>
</evidence>
<feature type="domain" description="3-hydroxyacyl-CoA dehydrogenase NAD binding" evidence="5">
    <location>
        <begin position="24"/>
        <end position="202"/>
    </location>
</feature>
<dbReference type="InterPro" id="IPR006108">
    <property type="entry name" value="3HC_DH_C"/>
</dbReference>
<dbReference type="InterPro" id="IPR006176">
    <property type="entry name" value="3-OHacyl-CoA_DH_NAD-bd"/>
</dbReference>
<protein>
    <submittedName>
        <fullName evidence="6">3-hydroxybutyryl-CoA dehydrogenase</fullName>
    </submittedName>
</protein>
<dbReference type="InterPro" id="IPR008927">
    <property type="entry name" value="6-PGluconate_DH-like_C_sf"/>
</dbReference>
<gene>
    <name evidence="6" type="ORF">AB0E89_43385</name>
</gene>
<dbReference type="Gene3D" id="3.40.50.720">
    <property type="entry name" value="NAD(P)-binding Rossmann-like Domain"/>
    <property type="match status" value="1"/>
</dbReference>
<dbReference type="SUPFAM" id="SSF51735">
    <property type="entry name" value="NAD(P)-binding Rossmann-fold domains"/>
    <property type="match status" value="1"/>
</dbReference>
<dbReference type="NCBIfam" id="NF005875">
    <property type="entry name" value="PRK07819.1"/>
    <property type="match status" value="1"/>
</dbReference>
<accession>A0ABV2ZXI3</accession>
<evidence type="ECO:0000256" key="2">
    <source>
        <dbReference type="ARBA" id="ARBA00009463"/>
    </source>
</evidence>
<dbReference type="Gene3D" id="1.10.1040.10">
    <property type="entry name" value="N-(1-d-carboxylethyl)-l-norvaline Dehydrogenase, domain 2"/>
    <property type="match status" value="1"/>
</dbReference>
<dbReference type="SUPFAM" id="SSF48179">
    <property type="entry name" value="6-phosphogluconate dehydrogenase C-terminal domain-like"/>
    <property type="match status" value="1"/>
</dbReference>
<keyword evidence="7" id="KW-1185">Reference proteome</keyword>
<evidence type="ECO:0000256" key="1">
    <source>
        <dbReference type="ARBA" id="ARBA00005086"/>
    </source>
</evidence>
<dbReference type="Proteomes" id="UP001550739">
    <property type="component" value="Unassembled WGS sequence"/>
</dbReference>
<dbReference type="Pfam" id="PF00725">
    <property type="entry name" value="3HCDH"/>
    <property type="match status" value="1"/>
</dbReference>
<dbReference type="PIRSF" id="PIRSF000105">
    <property type="entry name" value="HCDH"/>
    <property type="match status" value="1"/>
</dbReference>
<dbReference type="InterPro" id="IPR036291">
    <property type="entry name" value="NAD(P)-bd_dom_sf"/>
</dbReference>
<comment type="pathway">
    <text evidence="1">Lipid metabolism; butanoate metabolism.</text>
</comment>
<dbReference type="PANTHER" id="PTHR48075:SF9">
    <property type="entry name" value="3-HYDROXYBUTYRYL-COA DEHYDROGENASE"/>
    <property type="match status" value="1"/>
</dbReference>
<feature type="domain" description="3-hydroxyacyl-CoA dehydrogenase C-terminal" evidence="4">
    <location>
        <begin position="206"/>
        <end position="302"/>
    </location>
</feature>
<evidence type="ECO:0000313" key="7">
    <source>
        <dbReference type="Proteomes" id="UP001550739"/>
    </source>
</evidence>
<dbReference type="RefSeq" id="WP_334574502.1">
    <property type="nucleotide sequence ID" value="NZ_JBEZVE010000039.1"/>
</dbReference>
<evidence type="ECO:0000256" key="3">
    <source>
        <dbReference type="ARBA" id="ARBA00023002"/>
    </source>
</evidence>
<dbReference type="InterPro" id="IPR013328">
    <property type="entry name" value="6PGD_dom2"/>
</dbReference>
<dbReference type="InterPro" id="IPR022694">
    <property type="entry name" value="3-OHacyl-CoA_DH"/>
</dbReference>
<sequence length="310" mass="32591">MTLSPSPHPPSAPQHTTGADIRRVGVVGAGLMGSGIAEVCARAGLDVVVSETGPASVEAGLGRVIASLDRGLRSGKLTEADRDAVLRRLRFTTELADLADRDLVVEAVAEDEQIKTEVFTALDKVVTRPGAILASNTSAIPIMKLGMATGRPDQVIGIHFFNPVPVLDLVELVPSLLTSSQTLGVCEDFVTGVLGKKAIGSQDRAGFVVNALLVPYLLSAIRMLESGYASAADIDNGMVLGCAHPMGPLRLADLIGLDTVKAIADSMYEEFKEPLHSPPPLLLRMVAAGLLGRKTGRGFHDYARPDRSVG</sequence>
<evidence type="ECO:0000259" key="4">
    <source>
        <dbReference type="Pfam" id="PF00725"/>
    </source>
</evidence>
<reference evidence="6 7" key="1">
    <citation type="submission" date="2024-06" db="EMBL/GenBank/DDBJ databases">
        <title>The Natural Products Discovery Center: Release of the First 8490 Sequenced Strains for Exploring Actinobacteria Biosynthetic Diversity.</title>
        <authorList>
            <person name="Kalkreuter E."/>
            <person name="Kautsar S.A."/>
            <person name="Yang D."/>
            <person name="Bader C.D."/>
            <person name="Teijaro C.N."/>
            <person name="Fluegel L."/>
            <person name="Davis C.M."/>
            <person name="Simpson J.R."/>
            <person name="Lauterbach L."/>
            <person name="Steele A.D."/>
            <person name="Gui C."/>
            <person name="Meng S."/>
            <person name="Li G."/>
            <person name="Viehrig K."/>
            <person name="Ye F."/>
            <person name="Su P."/>
            <person name="Kiefer A.F."/>
            <person name="Nichols A."/>
            <person name="Cepeda A.J."/>
            <person name="Yan W."/>
            <person name="Fan B."/>
            <person name="Jiang Y."/>
            <person name="Adhikari A."/>
            <person name="Zheng C.-J."/>
            <person name="Schuster L."/>
            <person name="Cowan T.M."/>
            <person name="Smanski M.J."/>
            <person name="Chevrette M.G."/>
            <person name="De Carvalho L.P.S."/>
            <person name="Shen B."/>
        </authorList>
    </citation>
    <scope>NUCLEOTIDE SEQUENCE [LARGE SCALE GENOMIC DNA]</scope>
    <source>
        <strain evidence="6 7">NPDC033843</strain>
    </source>
</reference>
<proteinExistence type="inferred from homology"/>
<comment type="caution">
    <text evidence="6">The sequence shown here is derived from an EMBL/GenBank/DDBJ whole genome shotgun (WGS) entry which is preliminary data.</text>
</comment>
<organism evidence="6 7">
    <name type="scientific">Streptomyces sp. 900129855</name>
    <dbReference type="NCBI Taxonomy" id="3155129"/>
    <lineage>
        <taxon>Bacteria</taxon>
        <taxon>Bacillati</taxon>
        <taxon>Actinomycetota</taxon>
        <taxon>Actinomycetes</taxon>
        <taxon>Kitasatosporales</taxon>
        <taxon>Streptomycetaceae</taxon>
        <taxon>Streptomyces</taxon>
    </lineage>
</organism>
<dbReference type="Pfam" id="PF02737">
    <property type="entry name" value="3HCDH_N"/>
    <property type="match status" value="1"/>
</dbReference>
<comment type="similarity">
    <text evidence="2">Belongs to the 3-hydroxyacyl-CoA dehydrogenase family.</text>
</comment>
<keyword evidence="3" id="KW-0560">Oxidoreductase</keyword>
<dbReference type="PANTHER" id="PTHR48075">
    <property type="entry name" value="3-HYDROXYACYL-COA DEHYDROGENASE FAMILY PROTEIN"/>
    <property type="match status" value="1"/>
</dbReference>
<evidence type="ECO:0000259" key="5">
    <source>
        <dbReference type="Pfam" id="PF02737"/>
    </source>
</evidence>